<dbReference type="InterPro" id="IPR006311">
    <property type="entry name" value="TAT_signal"/>
</dbReference>
<keyword evidence="5" id="KW-0472">Membrane</keyword>
<feature type="domain" description="ABC transporter substrate-binding protein PnrA-like" evidence="7">
    <location>
        <begin position="45"/>
        <end position="357"/>
    </location>
</feature>
<dbReference type="Pfam" id="PF02608">
    <property type="entry name" value="Bmp"/>
    <property type="match status" value="1"/>
</dbReference>
<keyword evidence="9" id="KW-1185">Reference proteome</keyword>
<keyword evidence="3" id="KW-1003">Cell membrane</keyword>
<gene>
    <name evidence="8" type="ORF">ACFQJ4_00550</name>
</gene>
<dbReference type="PANTHER" id="PTHR34296:SF2">
    <property type="entry name" value="ABC TRANSPORTER GUANOSINE-BINDING PROTEIN NUPN"/>
    <property type="match status" value="1"/>
</dbReference>
<evidence type="ECO:0000256" key="2">
    <source>
        <dbReference type="ARBA" id="ARBA00008610"/>
    </source>
</evidence>
<evidence type="ECO:0000256" key="6">
    <source>
        <dbReference type="ARBA" id="ARBA00023288"/>
    </source>
</evidence>
<dbReference type="AlphaFoldDB" id="A0ABD5ZKE7"/>
<evidence type="ECO:0000259" key="7">
    <source>
        <dbReference type="Pfam" id="PF02608"/>
    </source>
</evidence>
<dbReference type="EMBL" id="JBHTAP010000001">
    <property type="protein sequence ID" value="MFC7233795.1"/>
    <property type="molecule type" value="Genomic_DNA"/>
</dbReference>
<evidence type="ECO:0000313" key="8">
    <source>
        <dbReference type="EMBL" id="MFC7233795.1"/>
    </source>
</evidence>
<protein>
    <submittedName>
        <fullName evidence="8">BMP family protein</fullName>
    </submittedName>
</protein>
<dbReference type="PROSITE" id="PS51257">
    <property type="entry name" value="PROKAR_LIPOPROTEIN"/>
    <property type="match status" value="1"/>
</dbReference>
<accession>A0ABD5ZKE7</accession>
<dbReference type="GO" id="GO:0005886">
    <property type="term" value="C:plasma membrane"/>
    <property type="evidence" value="ECO:0007669"/>
    <property type="project" value="UniProtKB-SubCell"/>
</dbReference>
<organism evidence="8 9">
    <name type="scientific">Halosegnis marinus</name>
    <dbReference type="NCBI Taxonomy" id="3034023"/>
    <lineage>
        <taxon>Archaea</taxon>
        <taxon>Methanobacteriati</taxon>
        <taxon>Methanobacteriota</taxon>
        <taxon>Stenosarchaea group</taxon>
        <taxon>Halobacteria</taxon>
        <taxon>Halobacteriales</taxon>
        <taxon>Natronomonadaceae</taxon>
        <taxon>Halosegnis</taxon>
    </lineage>
</organism>
<name>A0ABD5ZKE7_9EURY</name>
<comment type="similarity">
    <text evidence="2">Belongs to the BMP lipoprotein family.</text>
</comment>
<evidence type="ECO:0000256" key="4">
    <source>
        <dbReference type="ARBA" id="ARBA00022729"/>
    </source>
</evidence>
<dbReference type="SUPFAM" id="SSF53822">
    <property type="entry name" value="Periplasmic binding protein-like I"/>
    <property type="match status" value="1"/>
</dbReference>
<reference evidence="8 9" key="1">
    <citation type="journal article" date="2019" name="Int. J. Syst. Evol. Microbiol.">
        <title>The Global Catalogue of Microorganisms (GCM) 10K type strain sequencing project: providing services to taxonomists for standard genome sequencing and annotation.</title>
        <authorList>
            <consortium name="The Broad Institute Genomics Platform"/>
            <consortium name="The Broad Institute Genome Sequencing Center for Infectious Disease"/>
            <person name="Wu L."/>
            <person name="Ma J."/>
        </authorList>
    </citation>
    <scope>NUCLEOTIDE SEQUENCE [LARGE SCALE GENOMIC DNA]</scope>
    <source>
        <strain evidence="8 9">DT85</strain>
    </source>
</reference>
<evidence type="ECO:0000256" key="3">
    <source>
        <dbReference type="ARBA" id="ARBA00022475"/>
    </source>
</evidence>
<sequence>MQLDRRRFITGAGMAGIAGLAGCSGGPSGDGNGNGGGDGDGDTNVGMVYATGGLGDGSFNDQAQTGVQRAESELGIQYQEAQPQEVADFSDLQQEFASSSDPNYDLVSCIGFLQADALTDNAAEYPDQHFQIIDSAVDADNVASYGFAEHEGSYLVGQMAGLLTTQSFSAGAGSTQSDSTNVGFVGGVEGDLIGKFEAGFTAGVKAANDDVDVQTNYVGDFNDPAGGQEAALSMYDSGADIVYHAAGNTGTGVFRAAQERGRFAVGVDRDQSVTRESFADVILASMVKRVDNAVFDCIEAEVNGEFPGGESVALGLDDDGVALVYGQELGDAIPDDVTSAVSSSRQSIIDGDISVPTDPNDA</sequence>
<evidence type="ECO:0000256" key="1">
    <source>
        <dbReference type="ARBA" id="ARBA00004193"/>
    </source>
</evidence>
<dbReference type="RefSeq" id="WP_276234790.1">
    <property type="nucleotide sequence ID" value="NZ_CP119802.1"/>
</dbReference>
<evidence type="ECO:0000256" key="5">
    <source>
        <dbReference type="ARBA" id="ARBA00023136"/>
    </source>
</evidence>
<dbReference type="GeneID" id="79265455"/>
<dbReference type="InterPro" id="IPR050957">
    <property type="entry name" value="BMP_lipoprotein"/>
</dbReference>
<dbReference type="Proteomes" id="UP001596398">
    <property type="component" value="Unassembled WGS sequence"/>
</dbReference>
<keyword evidence="6" id="KW-0449">Lipoprotein</keyword>
<keyword evidence="4" id="KW-0732">Signal</keyword>
<comment type="subcellular location">
    <subcellularLocation>
        <location evidence="1">Cell membrane</location>
        <topology evidence="1">Lipid-anchor</topology>
    </subcellularLocation>
</comment>
<dbReference type="Gene3D" id="3.40.50.2300">
    <property type="match status" value="2"/>
</dbReference>
<dbReference type="PROSITE" id="PS51318">
    <property type="entry name" value="TAT"/>
    <property type="match status" value="1"/>
</dbReference>
<dbReference type="InterPro" id="IPR028082">
    <property type="entry name" value="Peripla_BP_I"/>
</dbReference>
<dbReference type="CDD" id="cd06354">
    <property type="entry name" value="PBP1_PrnA-like"/>
    <property type="match status" value="1"/>
</dbReference>
<dbReference type="PANTHER" id="PTHR34296">
    <property type="entry name" value="TRANSCRIPTIONAL ACTIVATOR PROTEIN MED"/>
    <property type="match status" value="1"/>
</dbReference>
<dbReference type="InterPro" id="IPR003760">
    <property type="entry name" value="PnrA-like"/>
</dbReference>
<evidence type="ECO:0000313" key="9">
    <source>
        <dbReference type="Proteomes" id="UP001596398"/>
    </source>
</evidence>
<proteinExistence type="inferred from homology"/>
<comment type="caution">
    <text evidence="8">The sequence shown here is derived from an EMBL/GenBank/DDBJ whole genome shotgun (WGS) entry which is preliminary data.</text>
</comment>